<dbReference type="InterPro" id="IPR011250">
    <property type="entry name" value="OMP/PagP_B-barrel"/>
</dbReference>
<name>A0ABZ2TME6_9FLAO</name>
<accession>A0ABZ2TME6</accession>
<dbReference type="RefSeq" id="WP_077811047.1">
    <property type="nucleotide sequence ID" value="NZ_CP150496.1"/>
</dbReference>
<protein>
    <recommendedName>
        <fullName evidence="3">Glutamate dehydrogenase</fullName>
    </recommendedName>
</protein>
<reference evidence="1 2" key="1">
    <citation type="submission" date="2024-03" db="EMBL/GenBank/DDBJ databases">
        <authorList>
            <person name="Cao K."/>
        </authorList>
    </citation>
    <scope>NUCLEOTIDE SEQUENCE [LARGE SCALE GENOMIC DNA]</scope>
    <source>
        <strain evidence="1 2">MCCC 1K00696</strain>
    </source>
</reference>
<dbReference type="EMBL" id="CP150496">
    <property type="protein sequence ID" value="WYW54326.1"/>
    <property type="molecule type" value="Genomic_DNA"/>
</dbReference>
<dbReference type="Gene3D" id="2.40.160.20">
    <property type="match status" value="1"/>
</dbReference>
<proteinExistence type="predicted"/>
<keyword evidence="2" id="KW-1185">Reference proteome</keyword>
<evidence type="ECO:0000313" key="1">
    <source>
        <dbReference type="EMBL" id="WYW54326.1"/>
    </source>
</evidence>
<evidence type="ECO:0008006" key="3">
    <source>
        <dbReference type="Google" id="ProtNLM"/>
    </source>
</evidence>
<dbReference type="NCBIfam" id="NF047659">
    <property type="entry name" value="THC0290_0291_fam"/>
    <property type="match status" value="1"/>
</dbReference>
<dbReference type="Proteomes" id="UP001491088">
    <property type="component" value="Chromosome"/>
</dbReference>
<sequence length="263" mass="30802">MRTPITIIFVIVFILEFKAQHYTHDIGGFVGTTSLQTDYGERNHFGSEYNNKGMSFAVAHYLHFFNRTLRWDPNDIMRNHLMVKTEIQYVKNTELEHHGYWASKQSYGGEQLRAMKGSIRMINLGLHLEYFLRPLEEFVYPYTDISFNPFFTFGIQYSFYNNSLKSELGNWQEDIAVLPKKYTEENSLDIGSGEAFAFNIGLGTRYKLTEKLDLSAQFNYSYFFSDTIDGLKAEVFENRNNEWALTMQVGLIYHLNFSTPLFY</sequence>
<evidence type="ECO:0000313" key="2">
    <source>
        <dbReference type="Proteomes" id="UP001491088"/>
    </source>
</evidence>
<dbReference type="SUPFAM" id="SSF56925">
    <property type="entry name" value="OMPA-like"/>
    <property type="match status" value="1"/>
</dbReference>
<organism evidence="1 2">
    <name type="scientific">Polaribacter marinaquae</name>
    <dbReference type="NCBI Taxonomy" id="1642819"/>
    <lineage>
        <taxon>Bacteria</taxon>
        <taxon>Pseudomonadati</taxon>
        <taxon>Bacteroidota</taxon>
        <taxon>Flavobacteriia</taxon>
        <taxon>Flavobacteriales</taxon>
        <taxon>Flavobacteriaceae</taxon>
    </lineage>
</organism>
<gene>
    <name evidence="1" type="ORF">WG950_07265</name>
</gene>